<evidence type="ECO:0000256" key="1">
    <source>
        <dbReference type="SAM" id="MobiDB-lite"/>
    </source>
</evidence>
<organism evidence="2 3">
    <name type="scientific">Adiantum capillus-veneris</name>
    <name type="common">Maidenhair fern</name>
    <dbReference type="NCBI Taxonomy" id="13818"/>
    <lineage>
        <taxon>Eukaryota</taxon>
        <taxon>Viridiplantae</taxon>
        <taxon>Streptophyta</taxon>
        <taxon>Embryophyta</taxon>
        <taxon>Tracheophyta</taxon>
        <taxon>Polypodiopsida</taxon>
        <taxon>Polypodiidae</taxon>
        <taxon>Polypodiales</taxon>
        <taxon>Pteridineae</taxon>
        <taxon>Pteridaceae</taxon>
        <taxon>Vittarioideae</taxon>
        <taxon>Adiantum</taxon>
    </lineage>
</organism>
<feature type="region of interest" description="Disordered" evidence="1">
    <location>
        <begin position="1"/>
        <end position="38"/>
    </location>
</feature>
<feature type="compositionally biased region" description="Basic and acidic residues" evidence="1">
    <location>
        <begin position="1"/>
        <end position="11"/>
    </location>
</feature>
<dbReference type="EMBL" id="JABFUD020000017">
    <property type="protein sequence ID" value="KAI5067232.1"/>
    <property type="molecule type" value="Genomic_DNA"/>
</dbReference>
<comment type="caution">
    <text evidence="2">The sequence shown here is derived from an EMBL/GenBank/DDBJ whole genome shotgun (WGS) entry which is preliminary data.</text>
</comment>
<protein>
    <submittedName>
        <fullName evidence="2">Uncharacterized protein</fullName>
    </submittedName>
</protein>
<accession>A0A9D4UGF0</accession>
<gene>
    <name evidence="2" type="ORF">GOP47_0017760</name>
</gene>
<sequence length="328" mass="37234">MAGKDSSRRQSADGTSRKRGKCGRPLRSLKSPTDSSSGLKAAFSKEGYMQEKGAFIVSVWTCKKEVSALTGEIKENWDPFWIEVNEEFESELRKDISLQRMNLMNTHALVSCNLRDDIVNTTHICVVDHEVYLKGLPMQDQALIAEVRRKYSKGAEPWYPLTRRYLARLVYDVKMSKEKDKRLDQLRHSLSEKELKKHEKQIQQDLTTKFSDKIGKLLNIVDPNLGTDWLAKVMGLNSTVSIQVSILLGLQQIIPALPFLQDVNVGVTATPGFDIMVVHRRIVVMHHDVYGYMESFGGRVECHCSMLFMLPFGRSNLSYTNHAIANPS</sequence>
<reference evidence="2" key="1">
    <citation type="submission" date="2021-01" db="EMBL/GenBank/DDBJ databases">
        <title>Adiantum capillus-veneris genome.</title>
        <authorList>
            <person name="Fang Y."/>
            <person name="Liao Q."/>
        </authorList>
    </citation>
    <scope>NUCLEOTIDE SEQUENCE</scope>
    <source>
        <strain evidence="2">H3</strain>
        <tissue evidence="2">Leaf</tissue>
    </source>
</reference>
<name>A0A9D4UGF0_ADICA</name>
<dbReference type="AlphaFoldDB" id="A0A9D4UGF0"/>
<dbReference type="OrthoDB" id="1978473at2759"/>
<dbReference type="Proteomes" id="UP000886520">
    <property type="component" value="Chromosome 17"/>
</dbReference>
<evidence type="ECO:0000313" key="2">
    <source>
        <dbReference type="EMBL" id="KAI5067232.1"/>
    </source>
</evidence>
<evidence type="ECO:0000313" key="3">
    <source>
        <dbReference type="Proteomes" id="UP000886520"/>
    </source>
</evidence>
<keyword evidence="3" id="KW-1185">Reference proteome</keyword>
<proteinExistence type="predicted"/>